<organism evidence="2 3">
    <name type="scientific">Rhodopseudomonas julia</name>
    <dbReference type="NCBI Taxonomy" id="200617"/>
    <lineage>
        <taxon>Bacteria</taxon>
        <taxon>Pseudomonadati</taxon>
        <taxon>Pseudomonadota</taxon>
        <taxon>Alphaproteobacteria</taxon>
        <taxon>Hyphomicrobiales</taxon>
        <taxon>Nitrobacteraceae</taxon>
        <taxon>Rhodopseudomonas</taxon>
    </lineage>
</organism>
<dbReference type="SUPFAM" id="SSF51120">
    <property type="entry name" value="beta-Roll"/>
    <property type="match status" value="1"/>
</dbReference>
<feature type="non-terminal residue" evidence="2">
    <location>
        <position position="837"/>
    </location>
</feature>
<reference evidence="2 3" key="1">
    <citation type="submission" date="2023-07" db="EMBL/GenBank/DDBJ databases">
        <title>Genomic Encyclopedia of Type Strains, Phase IV (KMG-IV): sequencing the most valuable type-strain genomes for metagenomic binning, comparative biology and taxonomic classification.</title>
        <authorList>
            <person name="Goeker M."/>
        </authorList>
    </citation>
    <scope>NUCLEOTIDE SEQUENCE [LARGE SCALE GENOMIC DNA]</scope>
    <source>
        <strain evidence="2 3">DSM 11549</strain>
    </source>
</reference>
<keyword evidence="3" id="KW-1185">Reference proteome</keyword>
<gene>
    <name evidence="2" type="ORF">J2R99_003571</name>
</gene>
<dbReference type="SUPFAM" id="SSF51126">
    <property type="entry name" value="Pectin lyase-like"/>
    <property type="match status" value="1"/>
</dbReference>
<accession>A0ABU0CAV9</accession>
<feature type="compositionally biased region" description="Gly residues" evidence="1">
    <location>
        <begin position="800"/>
        <end position="815"/>
    </location>
</feature>
<dbReference type="SMART" id="SM00710">
    <property type="entry name" value="PbH1"/>
    <property type="match status" value="8"/>
</dbReference>
<dbReference type="InterPro" id="IPR001343">
    <property type="entry name" value="Hemolysn_Ca-bd"/>
</dbReference>
<evidence type="ECO:0000313" key="3">
    <source>
        <dbReference type="Proteomes" id="UP001230253"/>
    </source>
</evidence>
<feature type="region of interest" description="Disordered" evidence="1">
    <location>
        <begin position="800"/>
        <end position="837"/>
    </location>
</feature>
<dbReference type="InterPro" id="IPR011049">
    <property type="entry name" value="Serralysin-like_metalloprot_C"/>
</dbReference>
<proteinExistence type="predicted"/>
<dbReference type="Proteomes" id="UP001230253">
    <property type="component" value="Unassembled WGS sequence"/>
</dbReference>
<dbReference type="Pfam" id="PF00353">
    <property type="entry name" value="HemolysinCabind"/>
    <property type="match status" value="3"/>
</dbReference>
<protein>
    <recommendedName>
        <fullName evidence="4">Right handed beta helix domain-containing protein</fullName>
    </recommendedName>
</protein>
<feature type="compositionally biased region" description="Acidic residues" evidence="1">
    <location>
        <begin position="816"/>
        <end position="829"/>
    </location>
</feature>
<evidence type="ECO:0008006" key="4">
    <source>
        <dbReference type="Google" id="ProtNLM"/>
    </source>
</evidence>
<dbReference type="InterPro" id="IPR012334">
    <property type="entry name" value="Pectin_lyas_fold"/>
</dbReference>
<dbReference type="InterPro" id="IPR006626">
    <property type="entry name" value="PbH1"/>
</dbReference>
<evidence type="ECO:0000256" key="1">
    <source>
        <dbReference type="SAM" id="MobiDB-lite"/>
    </source>
</evidence>
<dbReference type="Gene3D" id="2.160.20.10">
    <property type="entry name" value="Single-stranded right-handed beta-helix, Pectin lyase-like"/>
    <property type="match status" value="1"/>
</dbReference>
<dbReference type="Gene3D" id="2.150.10.10">
    <property type="entry name" value="Serralysin-like metalloprotease, C-terminal"/>
    <property type="match status" value="2"/>
</dbReference>
<comment type="caution">
    <text evidence="2">The sequence shown here is derived from an EMBL/GenBank/DDBJ whole genome shotgun (WGS) entry which is preliminary data.</text>
</comment>
<evidence type="ECO:0000313" key="2">
    <source>
        <dbReference type="EMBL" id="MDQ0327671.1"/>
    </source>
</evidence>
<feature type="region of interest" description="Disordered" evidence="1">
    <location>
        <begin position="1"/>
        <end position="28"/>
    </location>
</feature>
<dbReference type="InterPro" id="IPR011050">
    <property type="entry name" value="Pectin_lyase_fold/virulence"/>
</dbReference>
<name>A0ABU0CAV9_9BRAD</name>
<sequence>MAAFVGTSGSDTLNGGSGDDEFRFSSGQDTISGGDGYDIIRASGPQQDYTITSTENGIELSNGTDTTLLTGIEKIEFDQPKEVFNLTFDDDADAAIGKLDGPHWVVDRSPVDNFEIHKNGDNRLEVNIKEDGSQNDFYHYQGMKYLADGDTGSSSWGAGDGSTLSYDFYIDPNWVGDKDTDENAIAQRTGIWGVMENDDGDITAYPCFEYVDADAGKGGDESKQAEAGFRAFFAQSADDTVGSWQWIGIPEGIDPDGDGWVTVQLTFEEGVGYHWSIDGVEGFTDPGPTWDGSTGLKTFILNSSNTGDDTSYLYDNIVLTDGEGEKSNTLVVDADSEYATIQSAIDAAEDGDTILVQKGTYTENVVINKDITLAGAEDGVVIEGTFHEDNDIAPDDSLEEFFAETKSYAGTSGAGITVQASGATIQNVEIHDFYTGIELANGASDLLIQDVDISAVGNGIRKGTEATIDNVDIVGGSISDGHIGIYFAKTTDPTKTDIGTATDVTIDQVDFSHLSEKGIYVEALSDSAITNITMDHVGVLGRGPAFDGNPSHLGGFGTGIDINLKNGTYSDIKISDFKFTDVGTSEGTSGTDYHEFGAAISIKARDDGSYGPAPARYEGEVVIENGSIDGTSTGIRAGEPGKEIGGPALKVTNVEITDFANDGVHGTIDNVTQETLLMRGTAGADVIVAAPTTKGQVSIDGGAGADTLGGGAEEDTLSGGAGGDVFFGSRITLDGDIITDFGAGDLLVLDGASSGTKVTYNGDELVIVDGADTVTIDVQDNLPGAFRTNTDGEIYYVAPTGGGGDGGDIGGGTTGGEEDDTLAGTDDADTMSGGGGN</sequence>
<dbReference type="EMBL" id="JAUSUK010000004">
    <property type="protein sequence ID" value="MDQ0327671.1"/>
    <property type="molecule type" value="Genomic_DNA"/>
</dbReference>